<feature type="region of interest" description="Disordered" evidence="1">
    <location>
        <begin position="1"/>
        <end position="25"/>
    </location>
</feature>
<evidence type="ECO:0000313" key="3">
    <source>
        <dbReference type="Proteomes" id="UP000038011"/>
    </source>
</evidence>
<organism evidence="2 3">
    <name type="scientific">Ahrensia marina</name>
    <dbReference type="NCBI Taxonomy" id="1514904"/>
    <lineage>
        <taxon>Bacteria</taxon>
        <taxon>Pseudomonadati</taxon>
        <taxon>Pseudomonadota</taxon>
        <taxon>Alphaproteobacteria</taxon>
        <taxon>Hyphomicrobiales</taxon>
        <taxon>Ahrensiaceae</taxon>
        <taxon>Ahrensia</taxon>
    </lineage>
</organism>
<evidence type="ECO:0000313" key="2">
    <source>
        <dbReference type="EMBL" id="KPB00381.1"/>
    </source>
</evidence>
<dbReference type="AlphaFoldDB" id="A0A0N0VLD0"/>
<feature type="compositionally biased region" description="Polar residues" evidence="1">
    <location>
        <begin position="1"/>
        <end position="22"/>
    </location>
</feature>
<dbReference type="Proteomes" id="UP000038011">
    <property type="component" value="Unassembled WGS sequence"/>
</dbReference>
<name>A0A0N0VLD0_9HYPH</name>
<evidence type="ECO:0000256" key="1">
    <source>
        <dbReference type="SAM" id="MobiDB-lite"/>
    </source>
</evidence>
<sequence>MLTGCQSTSGGMESNAGKSQIAASEEFDVSTKPSSFAAATTASGSGAAGKCAIELASGPPAKPAKGADFAKNAIGKNIARNVGRNLLNRAIGGGAIGATLASQVVRTEQDLGGKWMATDGSSNCGCEIQIRTGAGVIAQGFGRTSGYKLRDAKGGNMRNLTCSNPQLAAVNRFALGYSFTGYNATLAVEGKNGAPIAQLKRDGINYFSGNLADGTPVTLWRRGG</sequence>
<accession>A0A0N0VLD0</accession>
<dbReference type="EMBL" id="JXMU01000023">
    <property type="protein sequence ID" value="KPB00381.1"/>
    <property type="molecule type" value="Genomic_DNA"/>
</dbReference>
<proteinExistence type="predicted"/>
<reference evidence="2 3" key="1">
    <citation type="submission" date="2015-01" db="EMBL/GenBank/DDBJ databases">
        <title>Ahrensia donghaiensis sp. nov., a novel dimethylsulphoniopropionate-cleavage bacterium isolated from seawater and emended descriptions of the genus Ahrensia and Ahrensia kielensis.</title>
        <authorList>
            <person name="Liu J."/>
        </authorList>
    </citation>
    <scope>NUCLEOTIDE SEQUENCE [LARGE SCALE GENOMIC DNA]</scope>
    <source>
        <strain evidence="2 3">LZD062</strain>
    </source>
</reference>
<comment type="caution">
    <text evidence="2">The sequence shown here is derived from an EMBL/GenBank/DDBJ whole genome shotgun (WGS) entry which is preliminary data.</text>
</comment>
<dbReference type="PATRIC" id="fig|1514904.3.peg.1957"/>
<protein>
    <recommendedName>
        <fullName evidence="4">Alkaline proteinase inhibitor/ Outer membrane lipoprotein Omp19 domain-containing protein</fullName>
    </recommendedName>
</protein>
<evidence type="ECO:0008006" key="4">
    <source>
        <dbReference type="Google" id="ProtNLM"/>
    </source>
</evidence>
<gene>
    <name evidence="2" type="ORF">SU32_14100</name>
</gene>
<keyword evidence="3" id="KW-1185">Reference proteome</keyword>